<evidence type="ECO:0000313" key="2">
    <source>
        <dbReference type="Proteomes" id="UP000063308"/>
    </source>
</evidence>
<dbReference type="EMBL" id="AP014685">
    <property type="protein sequence ID" value="BAR53434.1"/>
    <property type="molecule type" value="Genomic_DNA"/>
</dbReference>
<sequence>MMKPREVRLREFLSNSNLANPKSPPWVHSTSSSKLIKIIQDETLLAMRCDVFKGEKLCYLFAWQLPSVFVMRFATPPPIKRIYPFDTGAFDRNRMPSYLTAFDMQNFDLGSDDALIGRLISLYFDTPRRYVDRKSVDEERIKDEHVLDMSHAEILALGKLYREGSTRELGRASR</sequence>
<evidence type="ECO:0000313" key="1">
    <source>
        <dbReference type="EMBL" id="BAR53434.1"/>
    </source>
</evidence>
<protein>
    <submittedName>
        <fullName evidence="1">Uncharacterized protein</fullName>
    </submittedName>
</protein>
<accession>A0A0E4FQ28</accession>
<organism evidence="1 2">
    <name type="scientific">Bradyrhizobium diazoefficiens</name>
    <dbReference type="NCBI Taxonomy" id="1355477"/>
    <lineage>
        <taxon>Bacteria</taxon>
        <taxon>Pseudomonadati</taxon>
        <taxon>Pseudomonadota</taxon>
        <taxon>Alphaproteobacteria</taxon>
        <taxon>Hyphomicrobiales</taxon>
        <taxon>Nitrobacteraceae</taxon>
        <taxon>Bradyrhizobium</taxon>
    </lineage>
</organism>
<proteinExistence type="predicted"/>
<name>A0A0E4FQ28_9BRAD</name>
<reference evidence="1 2" key="1">
    <citation type="submission" date="2014-11" db="EMBL/GenBank/DDBJ databases">
        <title>Symbiosis island explosion on the genome of extra-slow-growing strains of soybean bradyrhizobia with massive insertion sequences.</title>
        <authorList>
            <person name="Iida T."/>
            <person name="Minamisawa K."/>
        </authorList>
    </citation>
    <scope>NUCLEOTIDE SEQUENCE [LARGE SCALE GENOMIC DNA]</scope>
    <source>
        <strain evidence="1 2">NK6</strain>
    </source>
</reference>
<dbReference type="AlphaFoldDB" id="A0A0E4FQ28"/>
<dbReference type="Proteomes" id="UP000063308">
    <property type="component" value="Chromosome"/>
</dbReference>
<gene>
    <name evidence="1" type="ORF">NK6_246</name>
</gene>